<dbReference type="EMBL" id="CP051774">
    <property type="protein sequence ID" value="QJE95903.1"/>
    <property type="molecule type" value="Genomic_DNA"/>
</dbReference>
<evidence type="ECO:0000313" key="11">
    <source>
        <dbReference type="Proteomes" id="UP000501812"/>
    </source>
</evidence>
<feature type="binding site" evidence="7">
    <location>
        <position position="31"/>
    </location>
    <ligand>
        <name>substrate</name>
    </ligand>
</feature>
<evidence type="ECO:0000256" key="7">
    <source>
        <dbReference type="PIRSR" id="PIRSR026534-2"/>
    </source>
</evidence>
<evidence type="ECO:0000256" key="3">
    <source>
        <dbReference type="ARBA" id="ARBA00022801"/>
    </source>
</evidence>
<dbReference type="InterPro" id="IPR050727">
    <property type="entry name" value="GH43_arabinanases"/>
</dbReference>
<dbReference type="CDD" id="cd08998">
    <property type="entry name" value="GH43_Arb43a-like"/>
    <property type="match status" value="1"/>
</dbReference>
<feature type="active site" description="Proton donor" evidence="6">
    <location>
        <position position="201"/>
    </location>
</feature>
<evidence type="ECO:0000256" key="8">
    <source>
        <dbReference type="PIRSR" id="PIRSR026534-3"/>
    </source>
</evidence>
<feature type="site" description="Important for catalytic activity, responsible for pKa modulation of the active site Glu and correct orientation of both the proton donor and substrate" evidence="8">
    <location>
        <position position="151"/>
    </location>
</feature>
<feature type="binding site" evidence="7">
    <location>
        <begin position="167"/>
        <end position="169"/>
    </location>
    <ligand>
        <name>substrate</name>
    </ligand>
</feature>
<feature type="binding site" evidence="7">
    <location>
        <begin position="148"/>
        <end position="151"/>
    </location>
    <ligand>
        <name>substrate</name>
    </ligand>
</feature>
<evidence type="ECO:0000256" key="4">
    <source>
        <dbReference type="ARBA" id="ARBA00023295"/>
    </source>
</evidence>
<dbReference type="Gene3D" id="2.115.10.20">
    <property type="entry name" value="Glycosyl hydrolase domain, family 43"/>
    <property type="match status" value="1"/>
</dbReference>
<protein>
    <submittedName>
        <fullName evidence="10">Arabinan endo-1,5-alpha-L-arabinosidase</fullName>
    </submittedName>
</protein>
<keyword evidence="11" id="KW-1185">Reference proteome</keyword>
<feature type="chain" id="PRO_5032987078" evidence="9">
    <location>
        <begin position="19"/>
        <end position="314"/>
    </location>
</feature>
<dbReference type="PANTHER" id="PTHR43301:SF3">
    <property type="entry name" value="ARABINAN ENDO-1,5-ALPHA-L-ARABINOSIDASE A-RELATED"/>
    <property type="match status" value="1"/>
</dbReference>
<dbReference type="GO" id="GO:0031222">
    <property type="term" value="P:arabinan catabolic process"/>
    <property type="evidence" value="ECO:0007669"/>
    <property type="project" value="UniProtKB-UniPathway"/>
</dbReference>
<comment type="similarity">
    <text evidence="2 5">Belongs to the glycosyl hydrolase 43 family.</text>
</comment>
<dbReference type="UniPathway" id="UPA00667"/>
<dbReference type="SUPFAM" id="SSF75005">
    <property type="entry name" value="Arabinanase/levansucrase/invertase"/>
    <property type="match status" value="1"/>
</dbReference>
<evidence type="ECO:0000256" key="1">
    <source>
        <dbReference type="ARBA" id="ARBA00004834"/>
    </source>
</evidence>
<dbReference type="InterPro" id="IPR006710">
    <property type="entry name" value="Glyco_hydro_43"/>
</dbReference>
<dbReference type="GO" id="GO:0046558">
    <property type="term" value="F:arabinan endo-1,5-alpha-L-arabinosidase activity"/>
    <property type="evidence" value="ECO:0007669"/>
    <property type="project" value="InterPro"/>
</dbReference>
<organism evidence="10 11">
    <name type="scientific">Luteolibacter luteus</name>
    <dbReference type="NCBI Taxonomy" id="2728835"/>
    <lineage>
        <taxon>Bacteria</taxon>
        <taxon>Pseudomonadati</taxon>
        <taxon>Verrucomicrobiota</taxon>
        <taxon>Verrucomicrobiia</taxon>
        <taxon>Verrucomicrobiales</taxon>
        <taxon>Verrucomicrobiaceae</taxon>
        <taxon>Luteolibacter</taxon>
    </lineage>
</organism>
<dbReference type="KEGG" id="luo:HHL09_08955"/>
<keyword evidence="4 5" id="KW-0326">Glycosidase</keyword>
<keyword evidence="9" id="KW-0732">Signal</keyword>
<feature type="signal peptide" evidence="9">
    <location>
        <begin position="1"/>
        <end position="18"/>
    </location>
</feature>
<dbReference type="Proteomes" id="UP000501812">
    <property type="component" value="Chromosome"/>
</dbReference>
<reference evidence="10 11" key="1">
    <citation type="submission" date="2020-04" db="EMBL/GenBank/DDBJ databases">
        <title>Luteolibacter sp. G-1-1-1 isolated from soil.</title>
        <authorList>
            <person name="Dahal R.H."/>
        </authorList>
    </citation>
    <scope>NUCLEOTIDE SEQUENCE [LARGE SCALE GENOMIC DNA]</scope>
    <source>
        <strain evidence="10 11">G-1-1-1</strain>
    </source>
</reference>
<evidence type="ECO:0000313" key="10">
    <source>
        <dbReference type="EMBL" id="QJE95903.1"/>
    </source>
</evidence>
<keyword evidence="3 5" id="KW-0378">Hydrolase</keyword>
<dbReference type="Pfam" id="PF04616">
    <property type="entry name" value="Glyco_hydro_43"/>
    <property type="match status" value="1"/>
</dbReference>
<dbReference type="InterPro" id="IPR016840">
    <property type="entry name" value="Glyco_hydro_43_endo_a_Ara-ase"/>
</dbReference>
<feature type="site" description="Important for substrate recognition" evidence="8">
    <location>
        <position position="271"/>
    </location>
</feature>
<dbReference type="InterPro" id="IPR023296">
    <property type="entry name" value="Glyco_hydro_beta-prop_sf"/>
</dbReference>
<evidence type="ECO:0000256" key="6">
    <source>
        <dbReference type="PIRSR" id="PIRSR026534-1"/>
    </source>
</evidence>
<dbReference type="PIRSF" id="PIRSF026534">
    <property type="entry name" value="Endo_alpha-L-arabinosidase"/>
    <property type="match status" value="1"/>
</dbReference>
<name>A0A858RIM6_9BACT</name>
<proteinExistence type="inferred from homology"/>
<feature type="binding site" evidence="7">
    <location>
        <position position="109"/>
    </location>
    <ligand>
        <name>substrate</name>
    </ligand>
</feature>
<dbReference type="PANTHER" id="PTHR43301">
    <property type="entry name" value="ARABINAN ENDO-1,5-ALPHA-L-ARABINOSIDASE"/>
    <property type="match status" value="1"/>
</dbReference>
<feature type="active site" description="Proton acceptor" evidence="6">
    <location>
        <position position="31"/>
    </location>
</feature>
<comment type="pathway">
    <text evidence="1 5">Glycan metabolism; L-arabinan degradation.</text>
</comment>
<evidence type="ECO:0000256" key="2">
    <source>
        <dbReference type="ARBA" id="ARBA00009865"/>
    </source>
</evidence>
<sequence length="314" mass="35541">MLRPLLLASLAFILPAAAQFHRDDPYPRIHDPSTVVDDAGSTLMLCTGHGVPLLKREADGRWKREGLLFSDYPAWHKKEIPENRGHLWAPDIIRIGSQWFVYYSVSSFGSNESAIGLATNKTLDPASKDYAWKDEGMIIRSRGSNHYNAIDPALIMDDGRLWMSFGSFWEGTQLIELDPKTGLRKNAGQQPIRLATHQEIEAPFIHKHGDDYYLFVNWGKCCKGVDSTYEIRIGRSKQITGPYLDKEGVDLKDGGGAPFLATEGKFIGPGHASIYKEKGREMLVHHYYDKDRNGRSDLRMLPLEWKDGWPLIAR</sequence>
<dbReference type="AlphaFoldDB" id="A0A858RIM6"/>
<accession>A0A858RIM6</accession>
<evidence type="ECO:0000256" key="5">
    <source>
        <dbReference type="PIRNR" id="PIRNR026534"/>
    </source>
</evidence>
<evidence type="ECO:0000256" key="9">
    <source>
        <dbReference type="SAM" id="SignalP"/>
    </source>
</evidence>
<gene>
    <name evidence="10" type="ORF">HHL09_08955</name>
</gene>
<dbReference type="RefSeq" id="WP_169454216.1">
    <property type="nucleotide sequence ID" value="NZ_CP051774.1"/>
</dbReference>